<dbReference type="OrthoDB" id="5429427at2759"/>
<gene>
    <name evidence="1" type="ORF">EJ02DRAFT_69742</name>
</gene>
<evidence type="ECO:0000313" key="2">
    <source>
        <dbReference type="Proteomes" id="UP000800038"/>
    </source>
</evidence>
<dbReference type="AlphaFoldDB" id="A0A6A5SB69"/>
<reference evidence="1" key="1">
    <citation type="journal article" date="2020" name="Stud. Mycol.">
        <title>101 Dothideomycetes genomes: a test case for predicting lifestyles and emergence of pathogens.</title>
        <authorList>
            <person name="Haridas S."/>
            <person name="Albert R."/>
            <person name="Binder M."/>
            <person name="Bloem J."/>
            <person name="Labutti K."/>
            <person name="Salamov A."/>
            <person name="Andreopoulos B."/>
            <person name="Baker S."/>
            <person name="Barry K."/>
            <person name="Bills G."/>
            <person name="Bluhm B."/>
            <person name="Cannon C."/>
            <person name="Castanera R."/>
            <person name="Culley D."/>
            <person name="Daum C."/>
            <person name="Ezra D."/>
            <person name="Gonzalez J."/>
            <person name="Henrissat B."/>
            <person name="Kuo A."/>
            <person name="Liang C."/>
            <person name="Lipzen A."/>
            <person name="Lutzoni F."/>
            <person name="Magnuson J."/>
            <person name="Mondo S."/>
            <person name="Nolan M."/>
            <person name="Ohm R."/>
            <person name="Pangilinan J."/>
            <person name="Park H.-J."/>
            <person name="Ramirez L."/>
            <person name="Alfaro M."/>
            <person name="Sun H."/>
            <person name="Tritt A."/>
            <person name="Yoshinaga Y."/>
            <person name="Zwiers L.-H."/>
            <person name="Turgeon B."/>
            <person name="Goodwin S."/>
            <person name="Spatafora J."/>
            <person name="Crous P."/>
            <person name="Grigoriev I."/>
        </authorList>
    </citation>
    <scope>NUCLEOTIDE SEQUENCE</scope>
    <source>
        <strain evidence="1">CBS 161.51</strain>
    </source>
</reference>
<sequence>MQVKDHNLHEASISRIRRYVHVRQPRRRNSSWIQEQAKEQCDSTITPEELTKSGADMWVSITEKRKSNIKELGPMRGFKRYIICAKGHDYQWLYSRSILESKFREFYP</sequence>
<name>A0A6A5SB69_9PLEO</name>
<accession>A0A6A5SB69</accession>
<dbReference type="Proteomes" id="UP000800038">
    <property type="component" value="Unassembled WGS sequence"/>
</dbReference>
<keyword evidence="2" id="KW-1185">Reference proteome</keyword>
<dbReference type="EMBL" id="ML976162">
    <property type="protein sequence ID" value="KAF1936910.1"/>
    <property type="molecule type" value="Genomic_DNA"/>
</dbReference>
<evidence type="ECO:0000313" key="1">
    <source>
        <dbReference type="EMBL" id="KAF1936910.1"/>
    </source>
</evidence>
<protein>
    <submittedName>
        <fullName evidence="1">Uncharacterized protein</fullName>
    </submittedName>
</protein>
<proteinExistence type="predicted"/>
<organism evidence="1 2">
    <name type="scientific">Clathrospora elynae</name>
    <dbReference type="NCBI Taxonomy" id="706981"/>
    <lineage>
        <taxon>Eukaryota</taxon>
        <taxon>Fungi</taxon>
        <taxon>Dikarya</taxon>
        <taxon>Ascomycota</taxon>
        <taxon>Pezizomycotina</taxon>
        <taxon>Dothideomycetes</taxon>
        <taxon>Pleosporomycetidae</taxon>
        <taxon>Pleosporales</taxon>
        <taxon>Diademaceae</taxon>
        <taxon>Clathrospora</taxon>
    </lineage>
</organism>